<proteinExistence type="predicted"/>
<gene>
    <name evidence="1" type="ORF">PPRIM_AZ9-3.1.T0620151</name>
</gene>
<organism evidence="1 2">
    <name type="scientific">Paramecium primaurelia</name>
    <dbReference type="NCBI Taxonomy" id="5886"/>
    <lineage>
        <taxon>Eukaryota</taxon>
        <taxon>Sar</taxon>
        <taxon>Alveolata</taxon>
        <taxon>Ciliophora</taxon>
        <taxon>Intramacronucleata</taxon>
        <taxon>Oligohymenophorea</taxon>
        <taxon>Peniculida</taxon>
        <taxon>Parameciidae</taxon>
        <taxon>Paramecium</taxon>
    </lineage>
</organism>
<evidence type="ECO:0000313" key="1">
    <source>
        <dbReference type="EMBL" id="CAD8079689.1"/>
    </source>
</evidence>
<dbReference type="EMBL" id="CAJJDM010000063">
    <property type="protein sequence ID" value="CAD8079689.1"/>
    <property type="molecule type" value="Genomic_DNA"/>
</dbReference>
<protein>
    <submittedName>
        <fullName evidence="1">Uncharacterized protein</fullName>
    </submittedName>
</protein>
<dbReference type="OMA" id="FEYVQVT"/>
<name>A0A8S1MJL2_PARPR</name>
<dbReference type="AlphaFoldDB" id="A0A8S1MJL2"/>
<keyword evidence="2" id="KW-1185">Reference proteome</keyword>
<dbReference type="Proteomes" id="UP000688137">
    <property type="component" value="Unassembled WGS sequence"/>
</dbReference>
<accession>A0A8S1MJL2</accession>
<evidence type="ECO:0000313" key="2">
    <source>
        <dbReference type="Proteomes" id="UP000688137"/>
    </source>
</evidence>
<comment type="caution">
    <text evidence="1">The sequence shown here is derived from an EMBL/GenBank/DDBJ whole genome shotgun (WGS) entry which is preliminary data.</text>
</comment>
<sequence>MFTLLLIPFVDAVFSNFEYVQVTSQMEYSAYTFRGILTVIPQTNNILLWKCHDLEEAIPNISFNLLENGTILKLDDFNLQYEYEVTPNPQFTFTYQDQKQGKLVIDYLTFKNPEYASQLKQIIERVIIDEYTVDWDIVHYNLHGLQDNLEQFCKKHQDFKTEL</sequence>
<reference evidence="1" key="1">
    <citation type="submission" date="2021-01" db="EMBL/GenBank/DDBJ databases">
        <authorList>
            <consortium name="Genoscope - CEA"/>
            <person name="William W."/>
        </authorList>
    </citation>
    <scope>NUCLEOTIDE SEQUENCE</scope>
</reference>